<organism evidence="3 4">
    <name type="scientific">Mycena belliarum</name>
    <dbReference type="NCBI Taxonomy" id="1033014"/>
    <lineage>
        <taxon>Eukaryota</taxon>
        <taxon>Fungi</taxon>
        <taxon>Dikarya</taxon>
        <taxon>Basidiomycota</taxon>
        <taxon>Agaricomycotina</taxon>
        <taxon>Agaricomycetes</taxon>
        <taxon>Agaricomycetidae</taxon>
        <taxon>Agaricales</taxon>
        <taxon>Marasmiineae</taxon>
        <taxon>Mycenaceae</taxon>
        <taxon>Mycena</taxon>
    </lineage>
</organism>
<gene>
    <name evidence="3" type="ORF">B0H15DRAFT_1018529</name>
</gene>
<dbReference type="PANTHER" id="PTHR32470">
    <property type="entry name" value="ADH DEHYDROGENASE [UBIQUINONE] 1 ALPHA SUBCOMPLEX ASSEMBLY FACTOR 2"/>
    <property type="match status" value="1"/>
</dbReference>
<comment type="similarity">
    <text evidence="1">Belongs to the complex I NDUFA12 subunit family.</text>
</comment>
<dbReference type="EMBL" id="JARJCN010000006">
    <property type="protein sequence ID" value="KAJ7100287.1"/>
    <property type="molecule type" value="Genomic_DNA"/>
</dbReference>
<sequence>MFTLPAQAFKFPQLPTNLASKSFRLRSFCARSARTMNYFVGQDLEGNSYYEHPSVLDDPRPKRTVKYKGAGDMWTYVGGQRRLAVQWSSWLTHTRSDPPTFEELQADLLRQERVRRNVALLEARDREEERLRVAASTAPPLTLRVPSLPPDPPAGPPTEPAPMAKALLDTPSSPPSAETEAWTPHAAVRGQ</sequence>
<dbReference type="GO" id="GO:0032981">
    <property type="term" value="P:mitochondrial respiratory chain complex I assembly"/>
    <property type="evidence" value="ECO:0007669"/>
    <property type="project" value="TreeGrafter"/>
</dbReference>
<feature type="region of interest" description="Disordered" evidence="2">
    <location>
        <begin position="135"/>
        <end position="191"/>
    </location>
</feature>
<protein>
    <recommendedName>
        <fullName evidence="5">NADH dehydrogenase [ubiquinone] 1 alpha subcomplex subunit</fullName>
    </recommendedName>
</protein>
<dbReference type="Proteomes" id="UP001222325">
    <property type="component" value="Unassembled WGS sequence"/>
</dbReference>
<comment type="caution">
    <text evidence="3">The sequence shown here is derived from an EMBL/GenBank/DDBJ whole genome shotgun (WGS) entry which is preliminary data.</text>
</comment>
<dbReference type="GO" id="GO:0005739">
    <property type="term" value="C:mitochondrion"/>
    <property type="evidence" value="ECO:0007669"/>
    <property type="project" value="TreeGrafter"/>
</dbReference>
<evidence type="ECO:0000256" key="1">
    <source>
        <dbReference type="ARBA" id="ARBA00007355"/>
    </source>
</evidence>
<feature type="compositionally biased region" description="Pro residues" evidence="2">
    <location>
        <begin position="147"/>
        <end position="160"/>
    </location>
</feature>
<dbReference type="Pfam" id="PF05071">
    <property type="entry name" value="NDUFA12"/>
    <property type="match status" value="1"/>
</dbReference>
<name>A0AAD6XSN4_9AGAR</name>
<dbReference type="GO" id="GO:0045271">
    <property type="term" value="C:respiratory chain complex I"/>
    <property type="evidence" value="ECO:0007669"/>
    <property type="project" value="InterPro"/>
</dbReference>
<accession>A0AAD6XSN4</accession>
<evidence type="ECO:0000313" key="4">
    <source>
        <dbReference type="Proteomes" id="UP001222325"/>
    </source>
</evidence>
<keyword evidence="4" id="KW-1185">Reference proteome</keyword>
<evidence type="ECO:0000313" key="3">
    <source>
        <dbReference type="EMBL" id="KAJ7100287.1"/>
    </source>
</evidence>
<evidence type="ECO:0000256" key="2">
    <source>
        <dbReference type="SAM" id="MobiDB-lite"/>
    </source>
</evidence>
<evidence type="ECO:0008006" key="5">
    <source>
        <dbReference type="Google" id="ProtNLM"/>
    </source>
</evidence>
<dbReference type="AlphaFoldDB" id="A0AAD6XSN4"/>
<dbReference type="PANTHER" id="PTHR32470:SF2">
    <property type="entry name" value="NADH DEHYDROGENASE [UBIQUINONE] 1 ALPHA SUBCOMPLEX ASSEMBLY FACTOR 2"/>
    <property type="match status" value="1"/>
</dbReference>
<reference evidence="3" key="1">
    <citation type="submission" date="2023-03" db="EMBL/GenBank/DDBJ databases">
        <title>Massive genome expansion in bonnet fungi (Mycena s.s.) driven by repeated elements and novel gene families across ecological guilds.</title>
        <authorList>
            <consortium name="Lawrence Berkeley National Laboratory"/>
            <person name="Harder C.B."/>
            <person name="Miyauchi S."/>
            <person name="Viragh M."/>
            <person name="Kuo A."/>
            <person name="Thoen E."/>
            <person name="Andreopoulos B."/>
            <person name="Lu D."/>
            <person name="Skrede I."/>
            <person name="Drula E."/>
            <person name="Henrissat B."/>
            <person name="Morin E."/>
            <person name="Kohler A."/>
            <person name="Barry K."/>
            <person name="LaButti K."/>
            <person name="Morin E."/>
            <person name="Salamov A."/>
            <person name="Lipzen A."/>
            <person name="Mereny Z."/>
            <person name="Hegedus B."/>
            <person name="Baldrian P."/>
            <person name="Stursova M."/>
            <person name="Weitz H."/>
            <person name="Taylor A."/>
            <person name="Grigoriev I.V."/>
            <person name="Nagy L.G."/>
            <person name="Martin F."/>
            <person name="Kauserud H."/>
        </authorList>
    </citation>
    <scope>NUCLEOTIDE SEQUENCE</scope>
    <source>
        <strain evidence="3">CBHHK173m</strain>
    </source>
</reference>
<dbReference type="InterPro" id="IPR007763">
    <property type="entry name" value="NDUFA12"/>
</dbReference>
<dbReference type="InterPro" id="IPR052618">
    <property type="entry name" value="ComplexI_NDUFA12"/>
</dbReference>
<proteinExistence type="inferred from homology"/>